<dbReference type="Pfam" id="PF20434">
    <property type="entry name" value="BD-FAE"/>
    <property type="match status" value="1"/>
</dbReference>
<keyword evidence="4" id="KW-1185">Reference proteome</keyword>
<evidence type="ECO:0000256" key="1">
    <source>
        <dbReference type="ARBA" id="ARBA00022801"/>
    </source>
</evidence>
<name>A0A9E8N9P9_9BACT</name>
<feature type="domain" description="BD-FAE-like" evidence="2">
    <location>
        <begin position="51"/>
        <end position="229"/>
    </location>
</feature>
<dbReference type="RefSeq" id="WP_244824488.1">
    <property type="nucleotide sequence ID" value="NZ_CP112998.1"/>
</dbReference>
<dbReference type="InterPro" id="IPR050300">
    <property type="entry name" value="GDXG_lipolytic_enzyme"/>
</dbReference>
<dbReference type="EMBL" id="CP112998">
    <property type="protein sequence ID" value="WAC10482.1"/>
    <property type="molecule type" value="Genomic_DNA"/>
</dbReference>
<dbReference type="Gene3D" id="3.40.50.1820">
    <property type="entry name" value="alpha/beta hydrolase"/>
    <property type="match status" value="1"/>
</dbReference>
<dbReference type="InterPro" id="IPR049492">
    <property type="entry name" value="BD-FAE-like_dom"/>
</dbReference>
<dbReference type="InterPro" id="IPR029058">
    <property type="entry name" value="AB_hydrolase_fold"/>
</dbReference>
<gene>
    <name evidence="3" type="ORF">ON006_22370</name>
</gene>
<dbReference type="Proteomes" id="UP001164653">
    <property type="component" value="Chromosome"/>
</dbReference>
<proteinExistence type="predicted"/>
<protein>
    <submittedName>
        <fullName evidence="3">Alpha/beta hydrolase</fullName>
    </submittedName>
</protein>
<dbReference type="KEGG" id="dpf:ON006_22370"/>
<organism evidence="3 4">
    <name type="scientific">Dyadobacter pollutisoli</name>
    <dbReference type="NCBI Taxonomy" id="2910158"/>
    <lineage>
        <taxon>Bacteria</taxon>
        <taxon>Pseudomonadati</taxon>
        <taxon>Bacteroidota</taxon>
        <taxon>Cytophagia</taxon>
        <taxon>Cytophagales</taxon>
        <taxon>Spirosomataceae</taxon>
        <taxon>Dyadobacter</taxon>
    </lineage>
</organism>
<dbReference type="PANTHER" id="PTHR48081">
    <property type="entry name" value="AB HYDROLASE SUPERFAMILY PROTEIN C4A8.06C"/>
    <property type="match status" value="1"/>
</dbReference>
<evidence type="ECO:0000259" key="2">
    <source>
        <dbReference type="Pfam" id="PF20434"/>
    </source>
</evidence>
<dbReference type="AlphaFoldDB" id="A0A9E8N9P9"/>
<dbReference type="GO" id="GO:0016787">
    <property type="term" value="F:hydrolase activity"/>
    <property type="evidence" value="ECO:0007669"/>
    <property type="project" value="UniProtKB-KW"/>
</dbReference>
<reference evidence="3" key="1">
    <citation type="submission" date="2022-11" db="EMBL/GenBank/DDBJ databases">
        <title>Dyadobacter pollutisoli sp. nov., isolated from plastic dumped soil.</title>
        <authorList>
            <person name="Kim J.M."/>
            <person name="Kim K.R."/>
            <person name="Lee J.K."/>
            <person name="Hao L."/>
            <person name="Jeon C.O."/>
        </authorList>
    </citation>
    <scope>NUCLEOTIDE SEQUENCE</scope>
    <source>
        <strain evidence="3">U1</strain>
    </source>
</reference>
<evidence type="ECO:0000313" key="4">
    <source>
        <dbReference type="Proteomes" id="UP001164653"/>
    </source>
</evidence>
<sequence>MKSEARVTLIVLTIILGAFLLTLSGCSFKRITRSKDIVYQPSEKSIPEQHLNIFAPRKIRELRDVIIFVHGGNWNSGRKSQYNIIGKHWSKKGVVYVIIDYPLSPSAKYDAMAESTVMSVKWVKEHIVQYGGNPDRIFLSGHSAGGHLAALVSIDDHYFKKLSIENPIAGTILIDAAGLDMYGYLMEEKPRAGDTYLNTFTNDPEIWKKATPLYHLHKNMAPMIIYRGGRSYPSIMTSNEKFIKALQDYAPSTPYRVQEKKKHVPMITQFFNPWNGRYGEILKWMAGVERRKQSSGDDRNASIEN</sequence>
<dbReference type="PROSITE" id="PS51257">
    <property type="entry name" value="PROKAR_LIPOPROTEIN"/>
    <property type="match status" value="1"/>
</dbReference>
<dbReference type="PANTHER" id="PTHR48081:SF33">
    <property type="entry name" value="KYNURENINE FORMAMIDASE"/>
    <property type="match status" value="1"/>
</dbReference>
<dbReference type="SUPFAM" id="SSF53474">
    <property type="entry name" value="alpha/beta-Hydrolases"/>
    <property type="match status" value="1"/>
</dbReference>
<evidence type="ECO:0000313" key="3">
    <source>
        <dbReference type="EMBL" id="WAC10482.1"/>
    </source>
</evidence>
<accession>A0A9E8N9P9</accession>
<keyword evidence="1 3" id="KW-0378">Hydrolase</keyword>